<reference evidence="2 3" key="1">
    <citation type="submission" date="2024-11" db="EMBL/GenBank/DDBJ databases">
        <title>A near-complete genome assembly of Cinchona calisaya.</title>
        <authorList>
            <person name="Lian D.C."/>
            <person name="Zhao X.W."/>
            <person name="Wei L."/>
        </authorList>
    </citation>
    <scope>NUCLEOTIDE SEQUENCE [LARGE SCALE GENOMIC DNA]</scope>
    <source>
        <tissue evidence="2">Nenye</tissue>
    </source>
</reference>
<keyword evidence="3" id="KW-1185">Reference proteome</keyword>
<name>A0ABD2Z5M3_9GENT</name>
<evidence type="ECO:0000256" key="1">
    <source>
        <dbReference type="SAM" id="MobiDB-lite"/>
    </source>
</evidence>
<gene>
    <name evidence="2" type="ORF">ACH5RR_026124</name>
</gene>
<sequence>MKKYLDEKEWLEMNVMLNENTKVGYNLSQAFDEMGQRYDSHANHLDLSMIKLNLTSNTMPNVISILVPTTTAKKVKVPKTSTQGAVFGTNERPSSYTVGDHPMVNQAPRG</sequence>
<dbReference type="EMBL" id="JBJUIK010000011">
    <property type="protein sequence ID" value="KAL3513407.1"/>
    <property type="molecule type" value="Genomic_DNA"/>
</dbReference>
<organism evidence="2 3">
    <name type="scientific">Cinchona calisaya</name>
    <dbReference type="NCBI Taxonomy" id="153742"/>
    <lineage>
        <taxon>Eukaryota</taxon>
        <taxon>Viridiplantae</taxon>
        <taxon>Streptophyta</taxon>
        <taxon>Embryophyta</taxon>
        <taxon>Tracheophyta</taxon>
        <taxon>Spermatophyta</taxon>
        <taxon>Magnoliopsida</taxon>
        <taxon>eudicotyledons</taxon>
        <taxon>Gunneridae</taxon>
        <taxon>Pentapetalae</taxon>
        <taxon>asterids</taxon>
        <taxon>lamiids</taxon>
        <taxon>Gentianales</taxon>
        <taxon>Rubiaceae</taxon>
        <taxon>Cinchonoideae</taxon>
        <taxon>Cinchoneae</taxon>
        <taxon>Cinchona</taxon>
    </lineage>
</organism>
<dbReference type="Proteomes" id="UP001630127">
    <property type="component" value="Unassembled WGS sequence"/>
</dbReference>
<protein>
    <submittedName>
        <fullName evidence="2">Uncharacterized protein</fullName>
    </submittedName>
</protein>
<comment type="caution">
    <text evidence="2">The sequence shown here is derived from an EMBL/GenBank/DDBJ whole genome shotgun (WGS) entry which is preliminary data.</text>
</comment>
<proteinExistence type="predicted"/>
<evidence type="ECO:0000313" key="3">
    <source>
        <dbReference type="Proteomes" id="UP001630127"/>
    </source>
</evidence>
<accession>A0ABD2Z5M3</accession>
<feature type="region of interest" description="Disordered" evidence="1">
    <location>
        <begin position="83"/>
        <end position="110"/>
    </location>
</feature>
<dbReference type="AlphaFoldDB" id="A0ABD2Z5M3"/>
<evidence type="ECO:0000313" key="2">
    <source>
        <dbReference type="EMBL" id="KAL3513407.1"/>
    </source>
</evidence>